<organism evidence="1 2">
    <name type="scientific">Haloferula helveola</name>
    <dbReference type="NCBI Taxonomy" id="490095"/>
    <lineage>
        <taxon>Bacteria</taxon>
        <taxon>Pseudomonadati</taxon>
        <taxon>Verrucomicrobiota</taxon>
        <taxon>Verrucomicrobiia</taxon>
        <taxon>Verrucomicrobiales</taxon>
        <taxon>Verrucomicrobiaceae</taxon>
        <taxon>Haloferula</taxon>
    </lineage>
</organism>
<evidence type="ECO:0000313" key="2">
    <source>
        <dbReference type="Proteomes" id="UP001374893"/>
    </source>
</evidence>
<gene>
    <name evidence="1" type="ORF">HAHE_26460</name>
</gene>
<keyword evidence="2" id="KW-1185">Reference proteome</keyword>
<dbReference type="EMBL" id="AP024702">
    <property type="protein sequence ID" value="BCX48738.1"/>
    <property type="molecule type" value="Genomic_DNA"/>
</dbReference>
<reference evidence="1 2" key="1">
    <citation type="submission" date="2021-06" db="EMBL/GenBank/DDBJ databases">
        <title>Complete genome of Haloferula helveola possessing various polysaccharide degrading enzymes.</title>
        <authorList>
            <person name="Takami H."/>
            <person name="Huang C."/>
            <person name="Hamasaki K."/>
        </authorList>
    </citation>
    <scope>NUCLEOTIDE SEQUENCE [LARGE SCALE GENOMIC DNA]</scope>
    <source>
        <strain evidence="1 2">CN-1</strain>
    </source>
</reference>
<proteinExistence type="predicted"/>
<evidence type="ECO:0000313" key="1">
    <source>
        <dbReference type="EMBL" id="BCX48738.1"/>
    </source>
</evidence>
<dbReference type="InterPro" id="IPR025566">
    <property type="entry name" value="DUF4331"/>
</dbReference>
<accession>A0ABM7RB63</accession>
<dbReference type="Pfam" id="PF14224">
    <property type="entry name" value="DUF4331"/>
    <property type="match status" value="1"/>
</dbReference>
<protein>
    <recommendedName>
        <fullName evidence="3">DUF4331 domain-containing protein</fullName>
    </recommendedName>
</protein>
<name>A0ABM7RB63_9BACT</name>
<dbReference type="Proteomes" id="UP001374893">
    <property type="component" value="Chromosome"/>
</dbReference>
<evidence type="ECO:0008006" key="3">
    <source>
        <dbReference type="Google" id="ProtNLM"/>
    </source>
</evidence>
<dbReference type="RefSeq" id="WP_338685086.1">
    <property type="nucleotide sequence ID" value="NZ_AP024702.1"/>
</dbReference>
<sequence>MNTKRLELNPSRKLRPVRYAGALLALTGFAAASSHSDAPLIKQDPQANLTDVYAFIGTKYDEPSTEVLNVIVSVRPFSDPGDGLIYDRFADDARYSIHITDPVTGEETMRYDFEFSSVTDGIKNPDTILSYGLGTAAGPIGMIGDAQQNYTQTYSVIEEKPSEARARRRGFFGFFSFFGQRGGRVQMNLLGDDLPVAPPNVGPRTTPAYNGEDGLAVSGATSEMELDSLTAQAVSELSNGVVAWAGPREDGFFADTPGIFDLLDPRIIDNDGDGMDGLGQDGGGVDGFKGFNVLSYGIQIPLSELEPAAFANPFLGAQTGVGVYASVSRKRVTLISDDGAPRSSGPWVQVNRLANPLFNEVLVPLRDKDNYNRTEPENDDDYRTYAENSELAFLINFVLFEDPTGQAPLVTSGRADLAAVYIPDVIRVDTTTGPVLLPGQDGFNRLSVLGGDAGGWPNGRRPGDDVVDIALSAVASGPDYTDENIVVGDNVPKNDQLYNQVFPYLGTPHAGPTVSQRQTPMPEN</sequence>